<accession>A0ABT5C1C7</accession>
<dbReference type="PANTHER" id="PTHR38593">
    <property type="entry name" value="BLR2558 PROTEIN"/>
    <property type="match status" value="1"/>
</dbReference>
<protein>
    <submittedName>
        <fullName evidence="3">DUF4142 domain-containing protein</fullName>
    </submittedName>
</protein>
<gene>
    <name evidence="3" type="ORF">POL72_20955</name>
</gene>
<reference evidence="3 4" key="1">
    <citation type="submission" date="2023-01" db="EMBL/GenBank/DDBJ databases">
        <title>Minimal conservation of predation-associated metabolite biosynthetic gene clusters underscores biosynthetic potential of Myxococcota including descriptions for ten novel species: Archangium lansinium sp. nov., Myxococcus landrumus sp. nov., Nannocystis bai.</title>
        <authorList>
            <person name="Ahearne A."/>
            <person name="Stevens C."/>
            <person name="Dowd S."/>
        </authorList>
    </citation>
    <scope>NUCLEOTIDE SEQUENCE [LARGE SCALE GENOMIC DNA]</scope>
    <source>
        <strain evidence="3 4">WIWO2</strain>
    </source>
</reference>
<feature type="compositionally biased region" description="Polar residues" evidence="1">
    <location>
        <begin position="202"/>
        <end position="216"/>
    </location>
</feature>
<proteinExistence type="predicted"/>
<keyword evidence="4" id="KW-1185">Reference proteome</keyword>
<name>A0ABT5C1C7_9BACT</name>
<feature type="region of interest" description="Disordered" evidence="1">
    <location>
        <begin position="191"/>
        <end position="332"/>
    </location>
</feature>
<dbReference type="EMBL" id="JAQNDK010000002">
    <property type="protein sequence ID" value="MDC0680224.1"/>
    <property type="molecule type" value="Genomic_DNA"/>
</dbReference>
<feature type="compositionally biased region" description="Low complexity" evidence="1">
    <location>
        <begin position="191"/>
        <end position="201"/>
    </location>
</feature>
<evidence type="ECO:0000313" key="3">
    <source>
        <dbReference type="EMBL" id="MDC0680224.1"/>
    </source>
</evidence>
<dbReference type="Gene3D" id="1.20.1260.10">
    <property type="match status" value="1"/>
</dbReference>
<feature type="compositionally biased region" description="Low complexity" evidence="1">
    <location>
        <begin position="217"/>
        <end position="319"/>
    </location>
</feature>
<dbReference type="PANTHER" id="PTHR38593:SF1">
    <property type="entry name" value="BLR2558 PROTEIN"/>
    <property type="match status" value="1"/>
</dbReference>
<dbReference type="Pfam" id="PF13628">
    <property type="entry name" value="DUF4142"/>
    <property type="match status" value="1"/>
</dbReference>
<sequence>MCGEQAGYQGGRQGGRGQSGSQGGREGGRGQSGATQQPSDAELTMLISFIHQKEVDLSQIALDKAESPDVKRYAEQLIEEQSQSEQIGAGSRGSRFKMESCPRCRELDKSSTEVSGALEEEEGAEFDRAFIWSQISFHRRALELLDTPRVANAENAEIRSRVEAMRADVEQRLTEAEQLFCLLLNEQRAGGQQQRAQQESSEPGQQQRGQFGWAQTGQQQGIQPGQQQGIQPGQQQGIQPGQQQQRGHQQRGQVSQMQPGQQQGAQLGQQQQRGQQQRGQVSQVQPGQRQGTQLGQQQRGQVSQVQPGQQQGSQLQGPQAYAQRQGESQKSQ</sequence>
<feature type="domain" description="DUF4142" evidence="2">
    <location>
        <begin position="39"/>
        <end position="179"/>
    </location>
</feature>
<comment type="caution">
    <text evidence="3">The sequence shown here is derived from an EMBL/GenBank/DDBJ whole genome shotgun (WGS) entry which is preliminary data.</text>
</comment>
<organism evidence="3 4">
    <name type="scientific">Sorangium atrum</name>
    <dbReference type="NCBI Taxonomy" id="2995308"/>
    <lineage>
        <taxon>Bacteria</taxon>
        <taxon>Pseudomonadati</taxon>
        <taxon>Myxococcota</taxon>
        <taxon>Polyangia</taxon>
        <taxon>Polyangiales</taxon>
        <taxon>Polyangiaceae</taxon>
        <taxon>Sorangium</taxon>
    </lineage>
</organism>
<evidence type="ECO:0000313" key="4">
    <source>
        <dbReference type="Proteomes" id="UP001217485"/>
    </source>
</evidence>
<feature type="region of interest" description="Disordered" evidence="1">
    <location>
        <begin position="1"/>
        <end position="40"/>
    </location>
</feature>
<dbReference type="RefSeq" id="WP_272097952.1">
    <property type="nucleotide sequence ID" value="NZ_JAQNDK010000002.1"/>
</dbReference>
<dbReference type="InterPro" id="IPR025419">
    <property type="entry name" value="DUF4142"/>
</dbReference>
<evidence type="ECO:0000259" key="2">
    <source>
        <dbReference type="Pfam" id="PF13628"/>
    </source>
</evidence>
<dbReference type="InterPro" id="IPR012347">
    <property type="entry name" value="Ferritin-like"/>
</dbReference>
<evidence type="ECO:0000256" key="1">
    <source>
        <dbReference type="SAM" id="MobiDB-lite"/>
    </source>
</evidence>
<dbReference type="Proteomes" id="UP001217485">
    <property type="component" value="Unassembled WGS sequence"/>
</dbReference>
<feature type="compositionally biased region" description="Gly residues" evidence="1">
    <location>
        <begin position="8"/>
        <end position="31"/>
    </location>
</feature>